<gene>
    <name evidence="2" type="ORF">GCM10010528_30520</name>
</gene>
<evidence type="ECO:0000313" key="2">
    <source>
        <dbReference type="EMBL" id="GAA3049254.1"/>
    </source>
</evidence>
<dbReference type="PANTHER" id="PTHR47197:SF3">
    <property type="entry name" value="DIHYDRO-HEME D1 DEHYDROGENASE"/>
    <property type="match status" value="1"/>
</dbReference>
<keyword evidence="1" id="KW-0732">Signal</keyword>
<dbReference type="InterPro" id="IPR015943">
    <property type="entry name" value="WD40/YVTN_repeat-like_dom_sf"/>
</dbReference>
<reference evidence="3" key="1">
    <citation type="journal article" date="2019" name="Int. J. Syst. Evol. Microbiol.">
        <title>The Global Catalogue of Microorganisms (GCM) 10K type strain sequencing project: providing services to taxonomists for standard genome sequencing and annotation.</title>
        <authorList>
            <consortium name="The Broad Institute Genomics Platform"/>
            <consortium name="The Broad Institute Genome Sequencing Center for Infectious Disease"/>
            <person name="Wu L."/>
            <person name="Ma J."/>
        </authorList>
    </citation>
    <scope>NUCLEOTIDE SEQUENCE [LARGE SCALE GENOMIC DNA]</scope>
    <source>
        <strain evidence="3">JCM 14234</strain>
    </source>
</reference>
<organism evidence="2 3">
    <name type="scientific">Gordonia defluvii</name>
    <dbReference type="NCBI Taxonomy" id="283718"/>
    <lineage>
        <taxon>Bacteria</taxon>
        <taxon>Bacillati</taxon>
        <taxon>Actinomycetota</taxon>
        <taxon>Actinomycetes</taxon>
        <taxon>Mycobacteriales</taxon>
        <taxon>Gordoniaceae</taxon>
        <taxon>Gordonia</taxon>
    </lineage>
</organism>
<name>A0ABP6LR42_9ACTN</name>
<dbReference type="RefSeq" id="WP_290706350.1">
    <property type="nucleotide sequence ID" value="NZ_BAAAVS010000060.1"/>
</dbReference>
<dbReference type="EMBL" id="BAAAVS010000060">
    <property type="protein sequence ID" value="GAA3049254.1"/>
    <property type="molecule type" value="Genomic_DNA"/>
</dbReference>
<comment type="caution">
    <text evidence="2">The sequence shown here is derived from an EMBL/GenBank/DDBJ whole genome shotgun (WGS) entry which is preliminary data.</text>
</comment>
<protein>
    <submittedName>
        <fullName evidence="2">Uncharacterized protein</fullName>
    </submittedName>
</protein>
<feature type="chain" id="PRO_5045753249" evidence="1">
    <location>
        <begin position="32"/>
        <end position="388"/>
    </location>
</feature>
<feature type="signal peptide" evidence="1">
    <location>
        <begin position="1"/>
        <end position="31"/>
    </location>
</feature>
<dbReference type="PANTHER" id="PTHR47197">
    <property type="entry name" value="PROTEIN NIRF"/>
    <property type="match status" value="1"/>
</dbReference>
<dbReference type="Gene3D" id="2.130.10.10">
    <property type="entry name" value="YVTN repeat-like/Quinoprotein amine dehydrogenase"/>
    <property type="match status" value="1"/>
</dbReference>
<accession>A0ABP6LR42</accession>
<sequence>MPPHSLLARTTTSALAAALFLGTIAAPAASAVPTDPADRFWKSQPAPAVPQQPGYQITGYNVGKGNYRGAIDPQTGSLWLTNVSPFDGASESSILEVDPNSMEVRKRIPVTKKITNTGHGSIAAQYEIGVPRTGNTVWTTGAAANEVNVWDKHTGRLLKTFAGVQHAHGIVFAEAMGVAIISTTRPGGLVFFDLNTLQPIGRAVMPGGPKQMGAGIAITDVSAVGATVTLPSYYSSLTQFRITRPGGGAVKSTITWNTTISEQGHGSIVADPRTNRVYVNDLYQGLVTVHDLRTGRHISDVFTGPGTNSLLVFGGKVYAANYFAGYLSVIDQRTLGVSRLLTTGIAPNQLLGWKHNTFLVIDKSSIIVDGGYTGNRGTDHIWKVRRVG</sequence>
<dbReference type="SUPFAM" id="SSF50974">
    <property type="entry name" value="Nitrous oxide reductase, N-terminal domain"/>
    <property type="match status" value="1"/>
</dbReference>
<dbReference type="InterPro" id="IPR051200">
    <property type="entry name" value="Host-pathogen_enzymatic-act"/>
</dbReference>
<evidence type="ECO:0000256" key="1">
    <source>
        <dbReference type="SAM" id="SignalP"/>
    </source>
</evidence>
<evidence type="ECO:0000313" key="3">
    <source>
        <dbReference type="Proteomes" id="UP001501035"/>
    </source>
</evidence>
<keyword evidence="3" id="KW-1185">Reference proteome</keyword>
<dbReference type="InterPro" id="IPR011045">
    <property type="entry name" value="N2O_reductase_N"/>
</dbReference>
<proteinExistence type="predicted"/>
<dbReference type="Proteomes" id="UP001501035">
    <property type="component" value="Unassembled WGS sequence"/>
</dbReference>